<sequence>MQSVRLSTHYK</sequence>
<protein>
    <submittedName>
        <fullName evidence="1">Uncharacterized protein</fullName>
    </submittedName>
</protein>
<reference evidence="1" key="2">
    <citation type="journal article" date="2015" name="Fish Shellfish Immunol.">
        <title>Early steps in the European eel (Anguilla anguilla)-Vibrio vulnificus interaction in the gills: Role of the RtxA13 toxin.</title>
        <authorList>
            <person name="Callol A."/>
            <person name="Pajuelo D."/>
            <person name="Ebbesson L."/>
            <person name="Teles M."/>
            <person name="MacKenzie S."/>
            <person name="Amaro C."/>
        </authorList>
    </citation>
    <scope>NUCLEOTIDE SEQUENCE</scope>
</reference>
<proteinExistence type="predicted"/>
<name>A0A0E9TMQ9_ANGAN</name>
<reference evidence="1" key="1">
    <citation type="submission" date="2014-11" db="EMBL/GenBank/DDBJ databases">
        <authorList>
            <person name="Amaro Gonzalez C."/>
        </authorList>
    </citation>
    <scope>NUCLEOTIDE SEQUENCE</scope>
</reference>
<accession>A0A0E9TMQ9</accession>
<organism evidence="1">
    <name type="scientific">Anguilla anguilla</name>
    <name type="common">European freshwater eel</name>
    <name type="synonym">Muraena anguilla</name>
    <dbReference type="NCBI Taxonomy" id="7936"/>
    <lineage>
        <taxon>Eukaryota</taxon>
        <taxon>Metazoa</taxon>
        <taxon>Chordata</taxon>
        <taxon>Craniata</taxon>
        <taxon>Vertebrata</taxon>
        <taxon>Euteleostomi</taxon>
        <taxon>Actinopterygii</taxon>
        <taxon>Neopterygii</taxon>
        <taxon>Teleostei</taxon>
        <taxon>Anguilliformes</taxon>
        <taxon>Anguillidae</taxon>
        <taxon>Anguilla</taxon>
    </lineage>
</organism>
<evidence type="ECO:0000313" key="1">
    <source>
        <dbReference type="EMBL" id="JAH54969.1"/>
    </source>
</evidence>
<dbReference type="EMBL" id="GBXM01053608">
    <property type="protein sequence ID" value="JAH54969.1"/>
    <property type="molecule type" value="Transcribed_RNA"/>
</dbReference>